<dbReference type="EMBL" id="NWBU01000004">
    <property type="protein sequence ID" value="PTQ12666.1"/>
    <property type="molecule type" value="Genomic_DNA"/>
</dbReference>
<accession>A0A2T5G0I2</accession>
<dbReference type="OrthoDB" id="7226381at2"/>
<dbReference type="Proteomes" id="UP000244162">
    <property type="component" value="Unassembled WGS sequence"/>
</dbReference>
<dbReference type="Pfam" id="PF12728">
    <property type="entry name" value="HTH_17"/>
    <property type="match status" value="1"/>
</dbReference>
<name>A0A2T5G0I2_9SPHN</name>
<gene>
    <name evidence="2" type="ORF">CLG96_00400</name>
</gene>
<keyword evidence="3" id="KW-1185">Reference proteome</keyword>
<proteinExistence type="predicted"/>
<dbReference type="InterPro" id="IPR041657">
    <property type="entry name" value="HTH_17"/>
</dbReference>
<sequence>MEPLAISINAAAKALSIGRSSIYGLIKSHRLEAIKIGTRTLVTTASLARLAESRKDA</sequence>
<dbReference type="RefSeq" id="WP_107965903.1">
    <property type="nucleotide sequence ID" value="NZ_NWBU01000004.1"/>
</dbReference>
<protein>
    <submittedName>
        <fullName evidence="2">Excisionase</fullName>
    </submittedName>
</protein>
<reference evidence="2 3" key="1">
    <citation type="submission" date="2017-09" db="EMBL/GenBank/DDBJ databases">
        <title>Sphingomonas panjinensis sp.nov., isolated from oil-contaminated soil.</title>
        <authorList>
            <person name="Wang L."/>
            <person name="Chen L."/>
        </authorList>
    </citation>
    <scope>NUCLEOTIDE SEQUENCE [LARGE SCALE GENOMIC DNA]</scope>
    <source>
        <strain evidence="2 3">FW-11</strain>
    </source>
</reference>
<organism evidence="2 3">
    <name type="scientific">Sphingomonas oleivorans</name>
    <dbReference type="NCBI Taxonomy" id="1735121"/>
    <lineage>
        <taxon>Bacteria</taxon>
        <taxon>Pseudomonadati</taxon>
        <taxon>Pseudomonadota</taxon>
        <taxon>Alphaproteobacteria</taxon>
        <taxon>Sphingomonadales</taxon>
        <taxon>Sphingomonadaceae</taxon>
        <taxon>Sphingomonas</taxon>
    </lineage>
</organism>
<evidence type="ECO:0000313" key="3">
    <source>
        <dbReference type="Proteomes" id="UP000244162"/>
    </source>
</evidence>
<comment type="caution">
    <text evidence="2">The sequence shown here is derived from an EMBL/GenBank/DDBJ whole genome shotgun (WGS) entry which is preliminary data.</text>
</comment>
<dbReference type="GO" id="GO:0003677">
    <property type="term" value="F:DNA binding"/>
    <property type="evidence" value="ECO:0007669"/>
    <property type="project" value="InterPro"/>
</dbReference>
<dbReference type="AlphaFoldDB" id="A0A2T5G0I2"/>
<dbReference type="NCBIfam" id="TIGR01764">
    <property type="entry name" value="excise"/>
    <property type="match status" value="1"/>
</dbReference>
<evidence type="ECO:0000313" key="2">
    <source>
        <dbReference type="EMBL" id="PTQ12666.1"/>
    </source>
</evidence>
<evidence type="ECO:0000259" key="1">
    <source>
        <dbReference type="Pfam" id="PF12728"/>
    </source>
</evidence>
<feature type="domain" description="Helix-turn-helix" evidence="1">
    <location>
        <begin position="7"/>
        <end position="54"/>
    </location>
</feature>
<dbReference type="InterPro" id="IPR010093">
    <property type="entry name" value="SinI_DNA-bd"/>
</dbReference>